<dbReference type="PROSITE" id="PS01124">
    <property type="entry name" value="HTH_ARAC_FAMILY_2"/>
    <property type="match status" value="1"/>
</dbReference>
<accession>A0ABW8NNV2</accession>
<sequence>MTTTTPQDRHDEQPEGSMSARVFPASSQTRHLSLRPGFLLYCAAGQITWLPLQQPGPLMIPAGCPAWLMTLDRSCFFHAIHNNPELEQALRILEQPLQIALNEDSKVLASIQNDIGRMQDELSLNAPGSGALLMSLVTLVLVYVWRATGTEALLQQITHDSSRIVQRFQVLLEQNYRQRWTVYQYAEAIDVSTHRLYAGCKRETGMTPAQLIQTRIVREARILLSRSAMSIDQISSCLGFKDSSHFSHFFKRHASESPGHYRANHRPSATPKPLEATEFTHWP</sequence>
<dbReference type="EMBL" id="JBBKTX010000038">
    <property type="protein sequence ID" value="MFK4754668.1"/>
    <property type="molecule type" value="Genomic_DNA"/>
</dbReference>
<name>A0ABW8NNV2_9GAMM</name>
<reference evidence="7 8" key="1">
    <citation type="submission" date="2024-03" db="EMBL/GenBank/DDBJ databases">
        <title>High-quality draft genome sequence of Oceanobacter sp. wDCs-4.</title>
        <authorList>
            <person name="Dong C."/>
        </authorList>
    </citation>
    <scope>NUCLEOTIDE SEQUENCE [LARGE SCALE GENOMIC DNA]</scope>
    <source>
        <strain evidence="8">wDCs-4</strain>
    </source>
</reference>
<proteinExistence type="predicted"/>
<protein>
    <submittedName>
        <fullName evidence="7">AraC family transcriptional regulator</fullName>
    </submittedName>
</protein>
<gene>
    <name evidence="7" type="ORF">WG929_19895</name>
</gene>
<dbReference type="SUPFAM" id="SSF46689">
    <property type="entry name" value="Homeodomain-like"/>
    <property type="match status" value="2"/>
</dbReference>
<evidence type="ECO:0000313" key="7">
    <source>
        <dbReference type="EMBL" id="MFK4754668.1"/>
    </source>
</evidence>
<comment type="caution">
    <text evidence="7">The sequence shown here is derived from an EMBL/GenBank/DDBJ whole genome shotgun (WGS) entry which is preliminary data.</text>
</comment>
<evidence type="ECO:0000256" key="3">
    <source>
        <dbReference type="ARBA" id="ARBA00023163"/>
    </source>
</evidence>
<dbReference type="Pfam" id="PF12833">
    <property type="entry name" value="HTH_18"/>
    <property type="match status" value="1"/>
</dbReference>
<keyword evidence="3" id="KW-0804">Transcription</keyword>
<keyword evidence="5" id="KW-1133">Transmembrane helix</keyword>
<dbReference type="SMART" id="SM00342">
    <property type="entry name" value="HTH_ARAC"/>
    <property type="match status" value="1"/>
</dbReference>
<organism evidence="7 8">
    <name type="scientific">Oceanobacter antarcticus</name>
    <dbReference type="NCBI Taxonomy" id="3133425"/>
    <lineage>
        <taxon>Bacteria</taxon>
        <taxon>Pseudomonadati</taxon>
        <taxon>Pseudomonadota</taxon>
        <taxon>Gammaproteobacteria</taxon>
        <taxon>Oceanospirillales</taxon>
        <taxon>Oceanospirillaceae</taxon>
        <taxon>Oceanobacter</taxon>
    </lineage>
</organism>
<keyword evidence="5" id="KW-0472">Membrane</keyword>
<evidence type="ECO:0000259" key="6">
    <source>
        <dbReference type="PROSITE" id="PS01124"/>
    </source>
</evidence>
<evidence type="ECO:0000256" key="4">
    <source>
        <dbReference type="SAM" id="MobiDB-lite"/>
    </source>
</evidence>
<keyword evidence="5" id="KW-0812">Transmembrane</keyword>
<dbReference type="Gene3D" id="1.10.10.60">
    <property type="entry name" value="Homeodomain-like"/>
    <property type="match status" value="1"/>
</dbReference>
<evidence type="ECO:0000256" key="2">
    <source>
        <dbReference type="ARBA" id="ARBA00023125"/>
    </source>
</evidence>
<feature type="domain" description="HTH araC/xylS-type" evidence="6">
    <location>
        <begin position="166"/>
        <end position="264"/>
    </location>
</feature>
<dbReference type="InterPro" id="IPR018060">
    <property type="entry name" value="HTH_AraC"/>
</dbReference>
<evidence type="ECO:0000256" key="5">
    <source>
        <dbReference type="SAM" id="Phobius"/>
    </source>
</evidence>
<dbReference type="Proteomes" id="UP001620597">
    <property type="component" value="Unassembled WGS sequence"/>
</dbReference>
<evidence type="ECO:0000256" key="1">
    <source>
        <dbReference type="ARBA" id="ARBA00023015"/>
    </source>
</evidence>
<keyword evidence="8" id="KW-1185">Reference proteome</keyword>
<feature type="region of interest" description="Disordered" evidence="4">
    <location>
        <begin position="1"/>
        <end position="24"/>
    </location>
</feature>
<keyword evidence="1" id="KW-0805">Transcription regulation</keyword>
<dbReference type="RefSeq" id="WP_416207483.1">
    <property type="nucleotide sequence ID" value="NZ_JBBKTX010000038.1"/>
</dbReference>
<evidence type="ECO:0000313" key="8">
    <source>
        <dbReference type="Proteomes" id="UP001620597"/>
    </source>
</evidence>
<dbReference type="PANTHER" id="PTHR43280:SF32">
    <property type="entry name" value="TRANSCRIPTIONAL REGULATORY PROTEIN"/>
    <property type="match status" value="1"/>
</dbReference>
<dbReference type="PANTHER" id="PTHR43280">
    <property type="entry name" value="ARAC-FAMILY TRANSCRIPTIONAL REGULATOR"/>
    <property type="match status" value="1"/>
</dbReference>
<keyword evidence="2" id="KW-0238">DNA-binding</keyword>
<feature type="region of interest" description="Disordered" evidence="4">
    <location>
        <begin position="257"/>
        <end position="283"/>
    </location>
</feature>
<dbReference type="InterPro" id="IPR009057">
    <property type="entry name" value="Homeodomain-like_sf"/>
</dbReference>
<feature type="transmembrane region" description="Helical" evidence="5">
    <location>
        <begin position="124"/>
        <end position="145"/>
    </location>
</feature>